<dbReference type="EMBL" id="CAMAPF010001083">
    <property type="protein sequence ID" value="CAH9145653.1"/>
    <property type="molecule type" value="Genomic_DNA"/>
</dbReference>
<reference evidence="3" key="1">
    <citation type="submission" date="2022-07" db="EMBL/GenBank/DDBJ databases">
        <authorList>
            <person name="Macas J."/>
            <person name="Novak P."/>
            <person name="Neumann P."/>
        </authorList>
    </citation>
    <scope>NUCLEOTIDE SEQUENCE</scope>
</reference>
<accession>A0AAV0GCF3</accession>
<dbReference type="AlphaFoldDB" id="A0AAV0GCF3"/>
<evidence type="ECO:0000256" key="1">
    <source>
        <dbReference type="SAM" id="MobiDB-lite"/>
    </source>
</evidence>
<evidence type="ECO:0000313" key="2">
    <source>
        <dbReference type="EMBL" id="CAH9111002.1"/>
    </source>
</evidence>
<dbReference type="Proteomes" id="UP001152523">
    <property type="component" value="Unassembled WGS sequence"/>
</dbReference>
<evidence type="ECO:0000313" key="4">
    <source>
        <dbReference type="Proteomes" id="UP001152523"/>
    </source>
</evidence>
<name>A0AAV0GCF3_9ASTE</name>
<comment type="caution">
    <text evidence="3">The sequence shown here is derived from an EMBL/GenBank/DDBJ whole genome shotgun (WGS) entry which is preliminary data.</text>
</comment>
<evidence type="ECO:0000313" key="3">
    <source>
        <dbReference type="EMBL" id="CAH9145653.1"/>
    </source>
</evidence>
<feature type="region of interest" description="Disordered" evidence="1">
    <location>
        <begin position="132"/>
        <end position="160"/>
    </location>
</feature>
<dbReference type="EMBL" id="CAMAPF010000179">
    <property type="protein sequence ID" value="CAH9111002.1"/>
    <property type="molecule type" value="Genomic_DNA"/>
</dbReference>
<gene>
    <name evidence="2" type="ORF">CEPIT_LOCUS19371</name>
    <name evidence="3" type="ORF">CEPIT_LOCUS42377</name>
</gene>
<organism evidence="3 4">
    <name type="scientific">Cuscuta epithymum</name>
    <dbReference type="NCBI Taxonomy" id="186058"/>
    <lineage>
        <taxon>Eukaryota</taxon>
        <taxon>Viridiplantae</taxon>
        <taxon>Streptophyta</taxon>
        <taxon>Embryophyta</taxon>
        <taxon>Tracheophyta</taxon>
        <taxon>Spermatophyta</taxon>
        <taxon>Magnoliopsida</taxon>
        <taxon>eudicotyledons</taxon>
        <taxon>Gunneridae</taxon>
        <taxon>Pentapetalae</taxon>
        <taxon>asterids</taxon>
        <taxon>lamiids</taxon>
        <taxon>Solanales</taxon>
        <taxon>Convolvulaceae</taxon>
        <taxon>Cuscuteae</taxon>
        <taxon>Cuscuta</taxon>
        <taxon>Cuscuta subgen. Cuscuta</taxon>
    </lineage>
</organism>
<protein>
    <submittedName>
        <fullName evidence="3">Uncharacterized protein</fullName>
    </submittedName>
</protein>
<keyword evidence="4" id="KW-1185">Reference proteome</keyword>
<sequence length="160" mass="17706">MGSYHITLGAIVATKKSTQSNESASSAYIVDLKTELLLKALFTNEVYKLLKLINTNCHLNSVECAEINERIKDLTFTIAVKATIKQYHGEMQKNMSVLSLSLQANQPVTNNVNIDVEVATTKAKRSLILAEENEGECSTQHEEPSKLLAPTTKNKGKRQK</sequence>
<proteinExistence type="predicted"/>